<keyword evidence="1" id="KW-0812">Transmembrane</keyword>
<dbReference type="InterPro" id="IPR021443">
    <property type="entry name" value="DUF3093"/>
</dbReference>
<evidence type="ECO:0000313" key="3">
    <source>
        <dbReference type="Proteomes" id="UP000515708"/>
    </source>
</evidence>
<reference evidence="2 3" key="1">
    <citation type="journal article" date="2020" name="Front. Microbiol.">
        <title>Design of Bacterial Strain-Specific qPCR Assays Using NGS Data and Publicly Available Resources and Its Application to Track Biocontrol Strains.</title>
        <authorList>
            <person name="Hernandez I."/>
            <person name="Sant C."/>
            <person name="Martinez R."/>
            <person name="Fernandez C."/>
        </authorList>
    </citation>
    <scope>NUCLEOTIDE SEQUENCE [LARGE SCALE GENOMIC DNA]</scope>
    <source>
        <strain evidence="2 3">B24</strain>
    </source>
</reference>
<organism evidence="2 3">
    <name type="scientific">Microbacterium esteraromaticum</name>
    <dbReference type="NCBI Taxonomy" id="57043"/>
    <lineage>
        <taxon>Bacteria</taxon>
        <taxon>Bacillati</taxon>
        <taxon>Actinomycetota</taxon>
        <taxon>Actinomycetes</taxon>
        <taxon>Micrococcales</taxon>
        <taxon>Microbacteriaceae</taxon>
        <taxon>Microbacterium</taxon>
    </lineage>
</organism>
<feature type="transmembrane region" description="Helical" evidence="1">
    <location>
        <begin position="44"/>
        <end position="63"/>
    </location>
</feature>
<gene>
    <name evidence="2" type="ORF">FVO59_14390</name>
</gene>
<dbReference type="Proteomes" id="UP000515708">
    <property type="component" value="Chromosome"/>
</dbReference>
<keyword evidence="1" id="KW-1133">Transmembrane helix</keyword>
<feature type="transmembrane region" description="Helical" evidence="1">
    <location>
        <begin position="20"/>
        <end position="38"/>
    </location>
</feature>
<sequence length="157" mass="16817">MQNTRPDTRETYRERLAPGLWLLVTIALAGPMVSLVLTPLDASLALMVGAVVSLVLVAASVVLSPTVRVSDGVLYAGRAHIDATWLGDPQDFIGEEARARRTHQIARDGWNLLRGGVDGVVVVPVTDPDDPVSSWTLSSRTPDRLAAAIRSARAERG</sequence>
<protein>
    <submittedName>
        <fullName evidence="2">DUF3093 family protein</fullName>
    </submittedName>
</protein>
<evidence type="ECO:0000256" key="1">
    <source>
        <dbReference type="SAM" id="Phobius"/>
    </source>
</evidence>
<accession>A0A7D7WJL1</accession>
<dbReference type="AlphaFoldDB" id="A0A7D7WJL1"/>
<dbReference type="Pfam" id="PF11292">
    <property type="entry name" value="DUF3093"/>
    <property type="match status" value="1"/>
</dbReference>
<dbReference type="EMBL" id="CP043732">
    <property type="protein sequence ID" value="QMU98793.1"/>
    <property type="molecule type" value="Genomic_DNA"/>
</dbReference>
<evidence type="ECO:0000313" key="2">
    <source>
        <dbReference type="EMBL" id="QMU98793.1"/>
    </source>
</evidence>
<name>A0A7D7WJL1_9MICO</name>
<proteinExistence type="predicted"/>
<keyword evidence="1" id="KW-0472">Membrane</keyword>